<dbReference type="AlphaFoldDB" id="A0A3B7MJ00"/>
<name>A0A3B7MJ00_9BACT</name>
<dbReference type="Pfam" id="PF00534">
    <property type="entry name" value="Glycos_transf_1"/>
    <property type="match status" value="1"/>
</dbReference>
<keyword evidence="4" id="KW-1185">Reference proteome</keyword>
<dbReference type="KEGG" id="pseg:D3H65_10740"/>
<evidence type="ECO:0000313" key="3">
    <source>
        <dbReference type="EMBL" id="AXY74424.1"/>
    </source>
</evidence>
<dbReference type="RefSeq" id="WP_119050311.1">
    <property type="nucleotide sequence ID" value="NZ_CP032157.1"/>
</dbReference>
<feature type="domain" description="Glycosyltransferase subfamily 4-like N-terminal" evidence="2">
    <location>
        <begin position="51"/>
        <end position="158"/>
    </location>
</feature>
<dbReference type="OrthoDB" id="7560678at2"/>
<dbReference type="InterPro" id="IPR028098">
    <property type="entry name" value="Glyco_trans_4-like_N"/>
</dbReference>
<protein>
    <submittedName>
        <fullName evidence="3">Glycosyltransferase family 1 protein</fullName>
    </submittedName>
</protein>
<dbReference type="Gene3D" id="3.40.50.2000">
    <property type="entry name" value="Glycogen Phosphorylase B"/>
    <property type="match status" value="2"/>
</dbReference>
<dbReference type="InterPro" id="IPR001296">
    <property type="entry name" value="Glyco_trans_1"/>
</dbReference>
<dbReference type="Pfam" id="PF13439">
    <property type="entry name" value="Glyco_transf_4"/>
    <property type="match status" value="1"/>
</dbReference>
<dbReference type="CDD" id="cd03801">
    <property type="entry name" value="GT4_PimA-like"/>
    <property type="match status" value="1"/>
</dbReference>
<dbReference type="EMBL" id="CP032157">
    <property type="protein sequence ID" value="AXY74424.1"/>
    <property type="molecule type" value="Genomic_DNA"/>
</dbReference>
<sequence>MKILMTGPNNDPAQSLGGIVTVINMILNNVSHETDFFDRDLGSKNKTATWFQKVKKFRRTLNSQHYDLIHFHFSFDKKSVIREFAYLYLAKKKNIPFIIHFHGGVLAYQKSNSFLVKWMVKAATQLIVLNEDEKESIQRLYQVPPQKVLILRNCIDLNEIPAFTNDTPSYNRIIYFGRLHLPKGLKEIVEALKIIKAQQLNFKLEVYGSGPDETWFLDALKSSLGDSFEYKGVVWGSQKWHSLNNSDIFLLPSHGEGMPMALLEAMALGKTVVVSDVDAFKKVVIDNENGFLAQQRSSDDLARSLAAVLSNPAKQSEVGKKARATIEKDYSSDYYIKSLNTVYNSLLNNAIR</sequence>
<evidence type="ECO:0000259" key="2">
    <source>
        <dbReference type="Pfam" id="PF13439"/>
    </source>
</evidence>
<dbReference type="PANTHER" id="PTHR12526">
    <property type="entry name" value="GLYCOSYLTRANSFERASE"/>
    <property type="match status" value="1"/>
</dbReference>
<organism evidence="3 4">
    <name type="scientific">Paraflavitalea soli</name>
    <dbReference type="NCBI Taxonomy" id="2315862"/>
    <lineage>
        <taxon>Bacteria</taxon>
        <taxon>Pseudomonadati</taxon>
        <taxon>Bacteroidota</taxon>
        <taxon>Chitinophagia</taxon>
        <taxon>Chitinophagales</taxon>
        <taxon>Chitinophagaceae</taxon>
        <taxon>Paraflavitalea</taxon>
    </lineage>
</organism>
<keyword evidence="3" id="KW-0808">Transferase</keyword>
<feature type="domain" description="Glycosyl transferase family 1" evidence="1">
    <location>
        <begin position="169"/>
        <end position="324"/>
    </location>
</feature>
<dbReference type="GO" id="GO:0016757">
    <property type="term" value="F:glycosyltransferase activity"/>
    <property type="evidence" value="ECO:0007669"/>
    <property type="project" value="InterPro"/>
</dbReference>
<evidence type="ECO:0000313" key="4">
    <source>
        <dbReference type="Proteomes" id="UP000263900"/>
    </source>
</evidence>
<dbReference type="PANTHER" id="PTHR12526:SF638">
    <property type="entry name" value="SPORE COAT PROTEIN SA"/>
    <property type="match status" value="1"/>
</dbReference>
<dbReference type="Proteomes" id="UP000263900">
    <property type="component" value="Chromosome"/>
</dbReference>
<reference evidence="3 4" key="1">
    <citation type="submission" date="2018-09" db="EMBL/GenBank/DDBJ databases">
        <title>Genome sequencing of strain 6GH32-13.</title>
        <authorList>
            <person name="Weon H.-Y."/>
            <person name="Heo J."/>
            <person name="Kwon S.-W."/>
        </authorList>
    </citation>
    <scope>NUCLEOTIDE SEQUENCE [LARGE SCALE GENOMIC DNA]</scope>
    <source>
        <strain evidence="3 4">5GH32-13</strain>
    </source>
</reference>
<proteinExistence type="predicted"/>
<evidence type="ECO:0000259" key="1">
    <source>
        <dbReference type="Pfam" id="PF00534"/>
    </source>
</evidence>
<gene>
    <name evidence="3" type="ORF">D3H65_10740</name>
</gene>
<accession>A0A3B7MJ00</accession>
<dbReference type="SUPFAM" id="SSF53756">
    <property type="entry name" value="UDP-Glycosyltransferase/glycogen phosphorylase"/>
    <property type="match status" value="1"/>
</dbReference>